<keyword evidence="16" id="KW-1185">Reference proteome</keyword>
<dbReference type="InterPro" id="IPR011249">
    <property type="entry name" value="Metalloenz_LuxS/M16"/>
</dbReference>
<protein>
    <recommendedName>
        <fullName evidence="5 14">S-ribosylhomocysteine lyase</fullName>
        <ecNumber evidence="4 14">4.4.1.21</ecNumber>
    </recommendedName>
    <alternativeName>
        <fullName evidence="12 14">AI-2 synthesis protein</fullName>
    </alternativeName>
    <alternativeName>
        <fullName evidence="13 14">Autoinducer-2 production protein LuxS</fullName>
    </alternativeName>
</protein>
<reference evidence="15 16" key="1">
    <citation type="journal article" date="2015" name="Genome Announc.">
        <title>Expanding the biotechnology potential of lactobacilli through comparative genomics of 213 strains and associated genera.</title>
        <authorList>
            <person name="Sun Z."/>
            <person name="Harris H.M."/>
            <person name="McCann A."/>
            <person name="Guo C."/>
            <person name="Argimon S."/>
            <person name="Zhang W."/>
            <person name="Yang X."/>
            <person name="Jeffery I.B."/>
            <person name="Cooney J.C."/>
            <person name="Kagawa T.F."/>
            <person name="Liu W."/>
            <person name="Song Y."/>
            <person name="Salvetti E."/>
            <person name="Wrobel A."/>
            <person name="Rasinkangas P."/>
            <person name="Parkhill J."/>
            <person name="Rea M.C."/>
            <person name="O'Sullivan O."/>
            <person name="Ritari J."/>
            <person name="Douillard F.P."/>
            <person name="Paul Ross R."/>
            <person name="Yang R."/>
            <person name="Briner A.E."/>
            <person name="Felis G.E."/>
            <person name="de Vos W.M."/>
            <person name="Barrangou R."/>
            <person name="Klaenhammer T.R."/>
            <person name="Caufield P.W."/>
            <person name="Cui Y."/>
            <person name="Zhang H."/>
            <person name="O'Toole P.W."/>
        </authorList>
    </citation>
    <scope>NUCLEOTIDE SEQUENCE [LARGE SCALE GENOMIC DNA]</scope>
    <source>
        <strain evidence="15 16">LMG 26013</strain>
    </source>
</reference>
<evidence type="ECO:0000313" key="15">
    <source>
        <dbReference type="EMBL" id="KRO09091.1"/>
    </source>
</evidence>
<dbReference type="Pfam" id="PF02664">
    <property type="entry name" value="LuxS"/>
    <property type="match status" value="1"/>
</dbReference>
<dbReference type="GO" id="GO:0043768">
    <property type="term" value="F:S-ribosylhomocysteine lyase activity"/>
    <property type="evidence" value="ECO:0007669"/>
    <property type="project" value="UniProtKB-UniRule"/>
</dbReference>
<dbReference type="PANTHER" id="PTHR35799">
    <property type="entry name" value="S-RIBOSYLHOMOCYSTEINE LYASE"/>
    <property type="match status" value="1"/>
</dbReference>
<dbReference type="GO" id="GO:0009372">
    <property type="term" value="P:quorum sensing"/>
    <property type="evidence" value="ECO:0007669"/>
    <property type="project" value="UniProtKB-UniRule"/>
</dbReference>
<comment type="cofactor">
    <cofactor evidence="14">
        <name>Fe cation</name>
        <dbReference type="ChEBI" id="CHEBI:24875"/>
    </cofactor>
    <text evidence="14">Binds 1 Fe cation per subunit.</text>
</comment>
<evidence type="ECO:0000256" key="12">
    <source>
        <dbReference type="ARBA" id="ARBA00030600"/>
    </source>
</evidence>
<dbReference type="Gene3D" id="3.30.1360.80">
    <property type="entry name" value="S-ribosylhomocysteinase (LuxS)"/>
    <property type="match status" value="1"/>
</dbReference>
<sequence length="161" mass="17812">MFLMAKVESFTLDHTKVLAPYVRKITVEHGPKGDAITNFDLRLVQPNKAAIDTAGLHTIEHMLAGLLRDRMDGVIDCSPFGCRTGFHLITWGEHDTVEVAKALKSSLEFIAGPAKWEDVQGTTIDSCGNYKDHSLFSAKEWAKLILSQGISSDPFVRKVVE</sequence>
<dbReference type="SUPFAM" id="SSF63411">
    <property type="entry name" value="LuxS/MPP-like metallohydrolase"/>
    <property type="match status" value="1"/>
</dbReference>
<keyword evidence="9 14" id="KW-0408">Iron</keyword>
<dbReference type="PANTHER" id="PTHR35799:SF1">
    <property type="entry name" value="S-RIBOSYLHOMOCYSTEINE LYASE"/>
    <property type="match status" value="1"/>
</dbReference>
<comment type="catalytic activity">
    <reaction evidence="1 14">
        <text>S-(5-deoxy-D-ribos-5-yl)-L-homocysteine = (S)-4,5-dihydroxypentane-2,3-dione + L-homocysteine</text>
        <dbReference type="Rhea" id="RHEA:17753"/>
        <dbReference type="ChEBI" id="CHEBI:29484"/>
        <dbReference type="ChEBI" id="CHEBI:58195"/>
        <dbReference type="ChEBI" id="CHEBI:58199"/>
        <dbReference type="EC" id="4.4.1.21"/>
    </reaction>
</comment>
<keyword evidence="6 14" id="KW-0673">Quorum sensing</keyword>
<dbReference type="EMBL" id="JQCL01000074">
    <property type="protein sequence ID" value="KRO09091.1"/>
    <property type="molecule type" value="Genomic_DNA"/>
</dbReference>
<evidence type="ECO:0000256" key="11">
    <source>
        <dbReference type="ARBA" id="ARBA00024654"/>
    </source>
</evidence>
<dbReference type="InterPro" id="IPR037005">
    <property type="entry name" value="LuxS_sf"/>
</dbReference>
<feature type="binding site" evidence="14">
    <location>
        <position position="127"/>
    </location>
    <ligand>
        <name>Fe cation</name>
        <dbReference type="ChEBI" id="CHEBI:24875"/>
    </ligand>
</feature>
<keyword evidence="10 14" id="KW-0456">Lyase</keyword>
<dbReference type="Proteomes" id="UP000051783">
    <property type="component" value="Unassembled WGS sequence"/>
</dbReference>
<keyword evidence="7 14" id="KW-0479">Metal-binding</keyword>
<feature type="binding site" evidence="14">
    <location>
        <position position="57"/>
    </location>
    <ligand>
        <name>Fe cation</name>
        <dbReference type="ChEBI" id="CHEBI:24875"/>
    </ligand>
</feature>
<comment type="similarity">
    <text evidence="2 14">Belongs to the LuxS family.</text>
</comment>
<evidence type="ECO:0000256" key="3">
    <source>
        <dbReference type="ARBA" id="ARBA00011738"/>
    </source>
</evidence>
<keyword evidence="8 14" id="KW-0071">Autoinducer synthesis</keyword>
<dbReference type="PATRIC" id="fig|942150.3.peg.225"/>
<organism evidence="15 16">
    <name type="scientific">Lactiplantibacillus xiangfangensis</name>
    <dbReference type="NCBI Taxonomy" id="942150"/>
    <lineage>
        <taxon>Bacteria</taxon>
        <taxon>Bacillati</taxon>
        <taxon>Bacillota</taxon>
        <taxon>Bacilli</taxon>
        <taxon>Lactobacillales</taxon>
        <taxon>Lactobacillaceae</taxon>
        <taxon>Lactiplantibacillus</taxon>
    </lineage>
</organism>
<evidence type="ECO:0000256" key="13">
    <source>
        <dbReference type="ARBA" id="ARBA00031777"/>
    </source>
</evidence>
<dbReference type="HAMAP" id="MF_00091">
    <property type="entry name" value="LuxS"/>
    <property type="match status" value="1"/>
</dbReference>
<comment type="caution">
    <text evidence="15">The sequence shown here is derived from an EMBL/GenBank/DDBJ whole genome shotgun (WGS) entry which is preliminary data.</text>
</comment>
<comment type="function">
    <text evidence="11 14">Involved in the synthesis of autoinducer 2 (AI-2) which is secreted by bacteria and is used to communicate both the cell density and the metabolic potential of the environment. The regulation of gene expression in response to changes in cell density is called quorum sensing. Catalyzes the transformation of S-ribosylhomocysteine (RHC) to homocysteine (HC) and 4,5-dihydroxy-2,3-pentadione (DPD).</text>
</comment>
<comment type="subunit">
    <text evidence="3 14">Homodimer.</text>
</comment>
<evidence type="ECO:0000256" key="8">
    <source>
        <dbReference type="ARBA" id="ARBA00022929"/>
    </source>
</evidence>
<dbReference type="PRINTS" id="PR01487">
    <property type="entry name" value="LUXSPROTEIN"/>
</dbReference>
<evidence type="ECO:0000256" key="14">
    <source>
        <dbReference type="HAMAP-Rule" id="MF_00091"/>
    </source>
</evidence>
<evidence type="ECO:0000256" key="4">
    <source>
        <dbReference type="ARBA" id="ARBA00012240"/>
    </source>
</evidence>
<dbReference type="PIRSF" id="PIRSF006160">
    <property type="entry name" value="AI2"/>
    <property type="match status" value="1"/>
</dbReference>
<evidence type="ECO:0000256" key="6">
    <source>
        <dbReference type="ARBA" id="ARBA00022654"/>
    </source>
</evidence>
<evidence type="ECO:0000313" key="16">
    <source>
        <dbReference type="Proteomes" id="UP000051783"/>
    </source>
</evidence>
<dbReference type="NCBIfam" id="NF002608">
    <property type="entry name" value="PRK02260.3-1"/>
    <property type="match status" value="1"/>
</dbReference>
<evidence type="ECO:0000256" key="1">
    <source>
        <dbReference type="ARBA" id="ARBA00000297"/>
    </source>
</evidence>
<feature type="binding site" evidence="14">
    <location>
        <position position="61"/>
    </location>
    <ligand>
        <name>Fe cation</name>
        <dbReference type="ChEBI" id="CHEBI:24875"/>
    </ligand>
</feature>
<gene>
    <name evidence="14" type="primary">luxS</name>
    <name evidence="15" type="ORF">IV64_GL000218</name>
</gene>
<accession>A0A0R2MCK7</accession>
<evidence type="ECO:0000256" key="2">
    <source>
        <dbReference type="ARBA" id="ARBA00007311"/>
    </source>
</evidence>
<evidence type="ECO:0000256" key="7">
    <source>
        <dbReference type="ARBA" id="ARBA00022723"/>
    </source>
</evidence>
<dbReference type="GO" id="GO:0005506">
    <property type="term" value="F:iron ion binding"/>
    <property type="evidence" value="ECO:0007669"/>
    <property type="project" value="InterPro"/>
</dbReference>
<evidence type="ECO:0000256" key="10">
    <source>
        <dbReference type="ARBA" id="ARBA00023239"/>
    </source>
</evidence>
<dbReference type="EC" id="4.4.1.21" evidence="4 14"/>
<evidence type="ECO:0000256" key="5">
    <source>
        <dbReference type="ARBA" id="ARBA00015130"/>
    </source>
</evidence>
<proteinExistence type="inferred from homology"/>
<dbReference type="AlphaFoldDB" id="A0A0R2MCK7"/>
<name>A0A0R2MCK7_9LACO</name>
<dbReference type="InterPro" id="IPR003815">
    <property type="entry name" value="S-ribosylhomocysteinase"/>
</dbReference>
<evidence type="ECO:0000256" key="9">
    <source>
        <dbReference type="ARBA" id="ARBA00023004"/>
    </source>
</evidence>
<dbReference type="STRING" id="942150.IV64_GL000218"/>